<dbReference type="AlphaFoldDB" id="A0AAJ4NQU0"/>
<proteinExistence type="predicted"/>
<feature type="transmembrane region" description="Helical" evidence="1">
    <location>
        <begin position="90"/>
        <end position="110"/>
    </location>
</feature>
<feature type="transmembrane region" description="Helical" evidence="1">
    <location>
        <begin position="61"/>
        <end position="84"/>
    </location>
</feature>
<dbReference type="RefSeq" id="WP_216692689.1">
    <property type="nucleotide sequence ID" value="NZ_CP076680.1"/>
</dbReference>
<feature type="transmembrane region" description="Helical" evidence="1">
    <location>
        <begin position="396"/>
        <end position="415"/>
    </location>
</feature>
<sequence length="563" mass="63291">MIQRLSDELEVIINKENIIYTIKGCISLTMALWISMSLNLDKPMWAMISALFLQTRPETGFIIEKALLLIAVSFIGVFVGFLIVTFFLPFPVLALMALCSFISISIFFSANMSHPNFIYALALANVTCIIIVFYSIANPMLTTEETIFHTGFSRVTEISIGCICSCLVNYYILPVKVQKTLKNHSNKVVELTIYYVQEMFLTQDFTNNIKYNSKVEAILNNLITLDNDLSAAKYESLDKGNYLIFSNTVVELIEAVHSLRKYLAKTENNSTLQNHLKTIANNLNNIDNSTSNNLNIISDDHKLNKVISKIANLLASYKSLEAKSDQNKIVYSFITYTNPIVTLIAIARTVSLLLIMYFVWVSTDGNSSLLMMIILPCVLSQLFISVPNPTETVKKNIIGIIISIPISILITLNLLSQAVGYFELLILILLTVLLIPIAALNVPKLQMYSLGFYLGFVFMVQPSNHMSFEITSSFTIAMSSIVGCLGLWLAFKLFPLTPHTLSRKVAIRSIINDVHKFQRKQISKECYQATLIKKILSVYRNRKEDSSSEKDIEFALQSLAKAN</sequence>
<dbReference type="GO" id="GO:0022857">
    <property type="term" value="F:transmembrane transporter activity"/>
    <property type="evidence" value="ECO:0007669"/>
    <property type="project" value="InterPro"/>
</dbReference>
<name>A0AAJ4NQU0_9GAMM</name>
<dbReference type="InterPro" id="IPR006726">
    <property type="entry name" value="PHBA_efflux_AaeB/fusaric-R"/>
</dbReference>
<evidence type="ECO:0000256" key="1">
    <source>
        <dbReference type="SAM" id="Phobius"/>
    </source>
</evidence>
<gene>
    <name evidence="2" type="ORF">KQR59_03990</name>
</gene>
<dbReference type="EMBL" id="CP076680">
    <property type="protein sequence ID" value="QWV00052.1"/>
    <property type="molecule type" value="Genomic_DNA"/>
</dbReference>
<keyword evidence="1" id="KW-0812">Transmembrane</keyword>
<accession>A0AAJ4NQU0</accession>
<feature type="transmembrane region" description="Helical" evidence="1">
    <location>
        <begin position="117"/>
        <end position="136"/>
    </location>
</feature>
<reference evidence="2 3" key="1">
    <citation type="submission" date="2021-06" db="EMBL/GenBank/DDBJ databases">
        <title>Ulceroglandular infection and bacteremia caused by Francisella salimarina in an immunocompromised patient, France.</title>
        <authorList>
            <person name="Hennebique A."/>
            <person name="Caspar Y."/>
            <person name="Maurin M."/>
            <person name="Boisset S."/>
            <person name="Pelloux I."/>
            <person name="Gallego-Hernanz M.P."/>
            <person name="Burucoa C."/>
            <person name="Cazenave-Roblot F."/>
            <person name="Plouzeau C."/>
            <person name="Rammaert B."/>
        </authorList>
    </citation>
    <scope>NUCLEOTIDE SEQUENCE [LARGE SCALE GENOMIC DNA]</scope>
    <source>
        <strain evidence="2 3">CHUGA-F75</strain>
    </source>
</reference>
<feature type="transmembrane region" description="Helical" evidence="1">
    <location>
        <begin position="340"/>
        <end position="360"/>
    </location>
</feature>
<dbReference type="KEGG" id="fsr:KQR59_03990"/>
<dbReference type="Proteomes" id="UP000683421">
    <property type="component" value="Chromosome"/>
</dbReference>
<feature type="transmembrane region" description="Helical" evidence="1">
    <location>
        <begin position="156"/>
        <end position="173"/>
    </location>
</feature>
<evidence type="ECO:0000313" key="3">
    <source>
        <dbReference type="Proteomes" id="UP000683421"/>
    </source>
</evidence>
<evidence type="ECO:0000313" key="2">
    <source>
        <dbReference type="EMBL" id="QWV00052.1"/>
    </source>
</evidence>
<feature type="transmembrane region" description="Helical" evidence="1">
    <location>
        <begin position="421"/>
        <end position="440"/>
    </location>
</feature>
<keyword evidence="1" id="KW-1133">Transmembrane helix</keyword>
<protein>
    <submittedName>
        <fullName evidence="2">FUSC family protein</fullName>
    </submittedName>
</protein>
<keyword evidence="1" id="KW-0472">Membrane</keyword>
<keyword evidence="3" id="KW-1185">Reference proteome</keyword>
<organism evidence="2 3">
    <name type="scientific">Francisella salimarina</name>
    <dbReference type="NCBI Taxonomy" id="2599927"/>
    <lineage>
        <taxon>Bacteria</taxon>
        <taxon>Pseudomonadati</taxon>
        <taxon>Pseudomonadota</taxon>
        <taxon>Gammaproteobacteria</taxon>
        <taxon>Thiotrichales</taxon>
        <taxon>Francisellaceae</taxon>
        <taxon>Francisella</taxon>
    </lineage>
</organism>
<dbReference type="GO" id="GO:0005886">
    <property type="term" value="C:plasma membrane"/>
    <property type="evidence" value="ECO:0007669"/>
    <property type="project" value="InterPro"/>
</dbReference>
<feature type="transmembrane region" description="Helical" evidence="1">
    <location>
        <begin position="20"/>
        <end position="40"/>
    </location>
</feature>
<dbReference type="Pfam" id="PF04632">
    <property type="entry name" value="FUSC"/>
    <property type="match status" value="1"/>
</dbReference>
<feature type="transmembrane region" description="Helical" evidence="1">
    <location>
        <begin position="470"/>
        <end position="494"/>
    </location>
</feature>